<dbReference type="PIRSF" id="PIRSF002122">
    <property type="entry name" value="RPS7p_RPS7a_RPS5e_RPS7o"/>
    <property type="match status" value="1"/>
</dbReference>
<dbReference type="EMBL" id="LCAB01000006">
    <property type="protein sequence ID" value="KKR83327.1"/>
    <property type="molecule type" value="Genomic_DNA"/>
</dbReference>
<evidence type="ECO:0000259" key="8">
    <source>
        <dbReference type="Pfam" id="PF00177"/>
    </source>
</evidence>
<comment type="caution">
    <text evidence="9">The sequence shown here is derived from an EMBL/GenBank/DDBJ whole genome shotgun (WGS) entry which is preliminary data.</text>
</comment>
<evidence type="ECO:0000256" key="4">
    <source>
        <dbReference type="ARBA" id="ARBA00022980"/>
    </source>
</evidence>
<keyword evidence="4 6" id="KW-0689">Ribosomal protein</keyword>
<sequence>MPRSGKITKRVVLPDPVYNSRLLSRFINRMMFSGKKTVAQNLVYQALEEIEKTAGKNPLTVFEAAISNVMPRMEVRPRRIGGASYQIPVEVRGDRKEALAVRWIIEAARNRSNKEYHTFDKKLAAEFLDASEGKGAAIKKKEDTLRVAEANRAFSHFKWQ</sequence>
<dbReference type="AlphaFoldDB" id="A0A0G0X6Q7"/>
<evidence type="ECO:0000256" key="2">
    <source>
        <dbReference type="ARBA" id="ARBA00022730"/>
    </source>
</evidence>
<evidence type="ECO:0000256" key="3">
    <source>
        <dbReference type="ARBA" id="ARBA00022884"/>
    </source>
</evidence>
<dbReference type="Proteomes" id="UP000034601">
    <property type="component" value="Unassembled WGS sequence"/>
</dbReference>
<comment type="similarity">
    <text evidence="1 6 7">Belongs to the universal ribosomal protein uS7 family.</text>
</comment>
<keyword evidence="6" id="KW-0820">tRNA-binding</keyword>
<dbReference type="PATRIC" id="fig|1618424.3.peg.359"/>
<evidence type="ECO:0000256" key="5">
    <source>
        <dbReference type="ARBA" id="ARBA00023274"/>
    </source>
</evidence>
<evidence type="ECO:0000313" key="10">
    <source>
        <dbReference type="Proteomes" id="UP000034601"/>
    </source>
</evidence>
<dbReference type="GO" id="GO:0015935">
    <property type="term" value="C:small ribosomal subunit"/>
    <property type="evidence" value="ECO:0007669"/>
    <property type="project" value="InterPro"/>
</dbReference>
<dbReference type="PANTHER" id="PTHR11205">
    <property type="entry name" value="RIBOSOMAL PROTEIN S7"/>
    <property type="match status" value="1"/>
</dbReference>
<proteinExistence type="inferred from homology"/>
<protein>
    <recommendedName>
        <fullName evidence="6">Small ribosomal subunit protein uS7</fullName>
    </recommendedName>
</protein>
<evidence type="ECO:0000256" key="6">
    <source>
        <dbReference type="HAMAP-Rule" id="MF_00480"/>
    </source>
</evidence>
<accession>A0A0G0X6Q7</accession>
<reference evidence="9 10" key="1">
    <citation type="journal article" date="2015" name="Nature">
        <title>rRNA introns, odd ribosomes, and small enigmatic genomes across a large radiation of phyla.</title>
        <authorList>
            <person name="Brown C.T."/>
            <person name="Hug L.A."/>
            <person name="Thomas B.C."/>
            <person name="Sharon I."/>
            <person name="Castelle C.J."/>
            <person name="Singh A."/>
            <person name="Wilkins M.J."/>
            <person name="Williams K.H."/>
            <person name="Banfield J.F."/>
        </authorList>
    </citation>
    <scope>NUCLEOTIDE SEQUENCE [LARGE SCALE GENOMIC DNA]</scope>
</reference>
<name>A0A0G0X6Q7_9BACT</name>
<evidence type="ECO:0000256" key="1">
    <source>
        <dbReference type="ARBA" id="ARBA00007151"/>
    </source>
</evidence>
<dbReference type="InterPro" id="IPR005717">
    <property type="entry name" value="Ribosomal_uS7_bac/org-type"/>
</dbReference>
<dbReference type="NCBIfam" id="TIGR01029">
    <property type="entry name" value="rpsG_bact"/>
    <property type="match status" value="1"/>
</dbReference>
<keyword evidence="3 6" id="KW-0694">RNA-binding</keyword>
<dbReference type="GO" id="GO:0019843">
    <property type="term" value="F:rRNA binding"/>
    <property type="evidence" value="ECO:0007669"/>
    <property type="project" value="UniProtKB-UniRule"/>
</dbReference>
<keyword evidence="5 6" id="KW-0687">Ribonucleoprotein</keyword>
<dbReference type="InterPro" id="IPR000235">
    <property type="entry name" value="Ribosomal_uS7"/>
</dbReference>
<feature type="domain" description="Small ribosomal subunit protein uS7" evidence="8">
    <location>
        <begin position="2"/>
        <end position="152"/>
    </location>
</feature>
<dbReference type="GO" id="GO:0003735">
    <property type="term" value="F:structural constituent of ribosome"/>
    <property type="evidence" value="ECO:0007669"/>
    <property type="project" value="InterPro"/>
</dbReference>
<dbReference type="GO" id="GO:0006412">
    <property type="term" value="P:translation"/>
    <property type="evidence" value="ECO:0007669"/>
    <property type="project" value="UniProtKB-UniRule"/>
</dbReference>
<dbReference type="SUPFAM" id="SSF47973">
    <property type="entry name" value="Ribosomal protein S7"/>
    <property type="match status" value="1"/>
</dbReference>
<dbReference type="Pfam" id="PF00177">
    <property type="entry name" value="Ribosomal_S7"/>
    <property type="match status" value="1"/>
</dbReference>
<comment type="subunit">
    <text evidence="6">Part of the 30S ribosomal subunit. Contacts proteins S9 and S11.</text>
</comment>
<dbReference type="InterPro" id="IPR036823">
    <property type="entry name" value="Ribosomal_uS7_dom_sf"/>
</dbReference>
<comment type="function">
    <text evidence="6">One of the primary rRNA binding proteins, it binds directly to 16S rRNA where it nucleates assembly of the head domain of the 30S subunit. Is located at the subunit interface close to the decoding center, probably blocks exit of the E-site tRNA.</text>
</comment>
<dbReference type="CDD" id="cd14869">
    <property type="entry name" value="uS7_Bacteria"/>
    <property type="match status" value="1"/>
</dbReference>
<dbReference type="HAMAP" id="MF_00480_B">
    <property type="entry name" value="Ribosomal_uS7_B"/>
    <property type="match status" value="1"/>
</dbReference>
<evidence type="ECO:0000256" key="7">
    <source>
        <dbReference type="RuleBase" id="RU003619"/>
    </source>
</evidence>
<dbReference type="InterPro" id="IPR023798">
    <property type="entry name" value="Ribosomal_uS7_dom"/>
</dbReference>
<dbReference type="Gene3D" id="1.10.455.10">
    <property type="entry name" value="Ribosomal protein S7 domain"/>
    <property type="match status" value="1"/>
</dbReference>
<keyword evidence="2 6" id="KW-0699">rRNA-binding</keyword>
<dbReference type="GO" id="GO:0000049">
    <property type="term" value="F:tRNA binding"/>
    <property type="evidence" value="ECO:0007669"/>
    <property type="project" value="UniProtKB-UniRule"/>
</dbReference>
<organism evidence="9 10">
    <name type="scientific">Candidatus Daviesbacteria bacterium GW2011_GWA2_40_9</name>
    <dbReference type="NCBI Taxonomy" id="1618424"/>
    <lineage>
        <taxon>Bacteria</taxon>
        <taxon>Candidatus Daviesiibacteriota</taxon>
    </lineage>
</organism>
<gene>
    <name evidence="6" type="primary">rpsG</name>
    <name evidence="9" type="ORF">UU29_C0006G0016</name>
</gene>
<dbReference type="InterPro" id="IPR020606">
    <property type="entry name" value="Ribosomal_uS7_CS"/>
</dbReference>
<dbReference type="FunFam" id="1.10.455.10:FF:000001">
    <property type="entry name" value="30S ribosomal protein S7"/>
    <property type="match status" value="1"/>
</dbReference>
<dbReference type="PROSITE" id="PS00052">
    <property type="entry name" value="RIBOSOMAL_S7"/>
    <property type="match status" value="1"/>
</dbReference>
<evidence type="ECO:0000313" key="9">
    <source>
        <dbReference type="EMBL" id="KKR83327.1"/>
    </source>
</evidence>